<proteinExistence type="predicted"/>
<keyword evidence="2" id="KW-0863">Zinc-finger</keyword>
<evidence type="ECO:0000256" key="2">
    <source>
        <dbReference type="ARBA" id="ARBA00022771"/>
    </source>
</evidence>
<dbReference type="InterPro" id="IPR017907">
    <property type="entry name" value="Znf_RING_CS"/>
</dbReference>
<dbReference type="Gene3D" id="3.30.40.10">
    <property type="entry name" value="Zinc/RING finger domain, C3HC4 (zinc finger)"/>
    <property type="match status" value="1"/>
</dbReference>
<evidence type="ECO:0000313" key="5">
    <source>
        <dbReference type="Proteomes" id="UP001327560"/>
    </source>
</evidence>
<protein>
    <recommendedName>
        <fullName evidence="6">RING-type domain-containing protein</fullName>
    </recommendedName>
</protein>
<evidence type="ECO:0000256" key="3">
    <source>
        <dbReference type="ARBA" id="ARBA00022833"/>
    </source>
</evidence>
<evidence type="ECO:0000256" key="1">
    <source>
        <dbReference type="ARBA" id="ARBA00022723"/>
    </source>
</evidence>
<sequence length="206" mass="22447">MGIQVLIATGASLTTKNANGYVADMLSFQKQYYKITGCNHEFCTRCALYLCSTNNTSTTVLGPPGSIPCPLCRQAIVSFMRISGMSSIRELPRTSLSLSLCTACPAVDGFDSTTGASMATQFCKLDFYFTRVPSLGSSSFRSLSCQRFSSMKLNSTFCMGVLETSFCLIRCPRSAFGLRRSSSQRESSNRSCLFPFGSIDATTDKR</sequence>
<dbReference type="Proteomes" id="UP001327560">
    <property type="component" value="Chromosome 2"/>
</dbReference>
<organism evidence="4 5">
    <name type="scientific">Canna indica</name>
    <name type="common">Indian-shot</name>
    <dbReference type="NCBI Taxonomy" id="4628"/>
    <lineage>
        <taxon>Eukaryota</taxon>
        <taxon>Viridiplantae</taxon>
        <taxon>Streptophyta</taxon>
        <taxon>Embryophyta</taxon>
        <taxon>Tracheophyta</taxon>
        <taxon>Spermatophyta</taxon>
        <taxon>Magnoliopsida</taxon>
        <taxon>Liliopsida</taxon>
        <taxon>Zingiberales</taxon>
        <taxon>Cannaceae</taxon>
        <taxon>Canna</taxon>
    </lineage>
</organism>
<reference evidence="4 5" key="1">
    <citation type="submission" date="2023-10" db="EMBL/GenBank/DDBJ databases">
        <title>Chromosome-scale genome assembly provides insights into flower coloration mechanisms of Canna indica.</title>
        <authorList>
            <person name="Li C."/>
        </authorList>
    </citation>
    <scope>NUCLEOTIDE SEQUENCE [LARGE SCALE GENOMIC DNA]</scope>
    <source>
        <tissue evidence="4">Flower</tissue>
    </source>
</reference>
<evidence type="ECO:0008006" key="6">
    <source>
        <dbReference type="Google" id="ProtNLM"/>
    </source>
</evidence>
<keyword evidence="1" id="KW-0479">Metal-binding</keyword>
<dbReference type="PROSITE" id="PS00518">
    <property type="entry name" value="ZF_RING_1"/>
    <property type="match status" value="1"/>
</dbReference>
<dbReference type="SUPFAM" id="SSF57850">
    <property type="entry name" value="RING/U-box"/>
    <property type="match status" value="1"/>
</dbReference>
<dbReference type="InterPro" id="IPR013083">
    <property type="entry name" value="Znf_RING/FYVE/PHD"/>
</dbReference>
<evidence type="ECO:0000313" key="4">
    <source>
        <dbReference type="EMBL" id="WOK97781.1"/>
    </source>
</evidence>
<gene>
    <name evidence="4" type="ORF">Cni_G06489</name>
</gene>
<keyword evidence="3" id="KW-0862">Zinc</keyword>
<dbReference type="GO" id="GO:0008270">
    <property type="term" value="F:zinc ion binding"/>
    <property type="evidence" value="ECO:0007669"/>
    <property type="project" value="UniProtKB-KW"/>
</dbReference>
<dbReference type="AlphaFoldDB" id="A0AAQ3K0C4"/>
<name>A0AAQ3K0C4_9LILI</name>
<dbReference type="EMBL" id="CP136891">
    <property type="protein sequence ID" value="WOK97781.1"/>
    <property type="molecule type" value="Genomic_DNA"/>
</dbReference>
<accession>A0AAQ3K0C4</accession>
<keyword evidence="5" id="KW-1185">Reference proteome</keyword>